<evidence type="ECO:0000256" key="1">
    <source>
        <dbReference type="ARBA" id="ARBA00022884"/>
    </source>
</evidence>
<keyword evidence="3" id="KW-1185">Reference proteome</keyword>
<organism evidence="3 4">
    <name type="scientific">Vulpes vulpes</name>
    <name type="common">Red fox</name>
    <dbReference type="NCBI Taxonomy" id="9627"/>
    <lineage>
        <taxon>Eukaryota</taxon>
        <taxon>Metazoa</taxon>
        <taxon>Chordata</taxon>
        <taxon>Craniata</taxon>
        <taxon>Vertebrata</taxon>
        <taxon>Euteleostomi</taxon>
        <taxon>Mammalia</taxon>
        <taxon>Eutheria</taxon>
        <taxon>Laurasiatheria</taxon>
        <taxon>Carnivora</taxon>
        <taxon>Caniformia</taxon>
        <taxon>Canidae</taxon>
        <taxon>Vulpes</taxon>
    </lineage>
</organism>
<protein>
    <submittedName>
        <fullName evidence="4">Pumilio homolog 3</fullName>
    </submittedName>
</protein>
<name>A0ABM4ZFW5_VULVU</name>
<evidence type="ECO:0000313" key="4">
    <source>
        <dbReference type="RefSeq" id="XP_072601423.1"/>
    </source>
</evidence>
<feature type="domain" description="CPL" evidence="2">
    <location>
        <begin position="1"/>
        <end position="47"/>
    </location>
</feature>
<dbReference type="SUPFAM" id="SSF48371">
    <property type="entry name" value="ARM repeat"/>
    <property type="match status" value="1"/>
</dbReference>
<dbReference type="InterPro" id="IPR040059">
    <property type="entry name" value="PUM3"/>
</dbReference>
<dbReference type="RefSeq" id="XP_072601423.1">
    <property type="nucleotide sequence ID" value="XM_072745322.1"/>
</dbReference>
<dbReference type="PANTHER" id="PTHR13389:SF0">
    <property type="entry name" value="PUMILIO HOMOLOG 3"/>
    <property type="match status" value="1"/>
</dbReference>
<proteinExistence type="predicted"/>
<reference evidence="4" key="1">
    <citation type="submission" date="2025-08" db="UniProtKB">
        <authorList>
            <consortium name="RefSeq"/>
        </authorList>
    </citation>
    <scope>IDENTIFICATION</scope>
    <source>
        <tissue evidence="4">Cell line</tissue>
    </source>
</reference>
<dbReference type="Pfam" id="PF08144">
    <property type="entry name" value="CPL"/>
    <property type="match status" value="1"/>
</dbReference>
<accession>A0ABM4ZFW5</accession>
<evidence type="ECO:0000259" key="2">
    <source>
        <dbReference type="Pfam" id="PF08144"/>
    </source>
</evidence>
<dbReference type="InterPro" id="IPR016024">
    <property type="entry name" value="ARM-type_fold"/>
</dbReference>
<evidence type="ECO:0000313" key="3">
    <source>
        <dbReference type="Proteomes" id="UP001652641"/>
    </source>
</evidence>
<keyword evidence="1" id="KW-0694">RNA-binding</keyword>
<dbReference type="GeneID" id="112922135"/>
<dbReference type="Proteomes" id="UP001652641">
    <property type="component" value="Unplaced"/>
</dbReference>
<dbReference type="InterPro" id="IPR012959">
    <property type="entry name" value="CPL_dom"/>
</dbReference>
<sequence>MDAIASLAATELHPGGKDGELHIAEHPAGHLVLKWLIEQDEKMKESGREGCFAKTLIEHVGMKNLKSWASVNRGAILLSSLLQSSDHEVAHKIKAGLKGLIPTLEKNKNTSKGIEMLLEKLAA</sequence>
<gene>
    <name evidence="4" type="primary">LOC112922135</name>
</gene>
<dbReference type="PANTHER" id="PTHR13389">
    <property type="entry name" value="PUMILIO HOMOLOG 3"/>
    <property type="match status" value="1"/>
</dbReference>